<feature type="domain" description="SusD-like N-terminal" evidence="7">
    <location>
        <begin position="80"/>
        <end position="227"/>
    </location>
</feature>
<evidence type="ECO:0000313" key="8">
    <source>
        <dbReference type="EMBL" id="MDT0644516.1"/>
    </source>
</evidence>
<evidence type="ECO:0000256" key="1">
    <source>
        <dbReference type="ARBA" id="ARBA00004442"/>
    </source>
</evidence>
<evidence type="ECO:0000259" key="7">
    <source>
        <dbReference type="Pfam" id="PF14322"/>
    </source>
</evidence>
<evidence type="ECO:0000259" key="6">
    <source>
        <dbReference type="Pfam" id="PF07980"/>
    </source>
</evidence>
<keyword evidence="9" id="KW-1185">Reference proteome</keyword>
<dbReference type="InterPro" id="IPR012944">
    <property type="entry name" value="SusD_RagB_dom"/>
</dbReference>
<feature type="domain" description="RagB/SusD" evidence="6">
    <location>
        <begin position="326"/>
        <end position="468"/>
    </location>
</feature>
<gene>
    <name evidence="8" type="ORF">RM553_16875</name>
</gene>
<organism evidence="8 9">
    <name type="scientific">Autumnicola tepida</name>
    <dbReference type="NCBI Taxonomy" id="3075595"/>
    <lineage>
        <taxon>Bacteria</taxon>
        <taxon>Pseudomonadati</taxon>
        <taxon>Bacteroidota</taxon>
        <taxon>Flavobacteriia</taxon>
        <taxon>Flavobacteriales</taxon>
        <taxon>Flavobacteriaceae</taxon>
        <taxon>Autumnicola</taxon>
    </lineage>
</organism>
<dbReference type="Pfam" id="PF14322">
    <property type="entry name" value="SusD-like_3"/>
    <property type="match status" value="1"/>
</dbReference>
<accession>A0ABU3CDY8</accession>
<protein>
    <submittedName>
        <fullName evidence="8">RagB/SusD family nutrient uptake outer membrane protein</fullName>
    </submittedName>
</protein>
<dbReference type="InterPro" id="IPR033985">
    <property type="entry name" value="SusD-like_N"/>
</dbReference>
<evidence type="ECO:0000256" key="4">
    <source>
        <dbReference type="ARBA" id="ARBA00023136"/>
    </source>
</evidence>
<keyword evidence="5" id="KW-0998">Cell outer membrane</keyword>
<evidence type="ECO:0000256" key="5">
    <source>
        <dbReference type="ARBA" id="ARBA00023237"/>
    </source>
</evidence>
<keyword evidence="3" id="KW-0732">Signal</keyword>
<comment type="similarity">
    <text evidence="2">Belongs to the SusD family.</text>
</comment>
<evidence type="ECO:0000256" key="2">
    <source>
        <dbReference type="ARBA" id="ARBA00006275"/>
    </source>
</evidence>
<reference evidence="8 9" key="1">
    <citation type="submission" date="2023-09" db="EMBL/GenBank/DDBJ databases">
        <authorList>
            <person name="Rey-Velasco X."/>
        </authorList>
    </citation>
    <scope>NUCLEOTIDE SEQUENCE [LARGE SCALE GENOMIC DNA]</scope>
    <source>
        <strain evidence="8 9">F363</strain>
    </source>
</reference>
<comment type="subcellular location">
    <subcellularLocation>
        <location evidence="1">Cell outer membrane</location>
    </subcellularLocation>
</comment>
<dbReference type="RefSeq" id="WP_311536133.1">
    <property type="nucleotide sequence ID" value="NZ_JAVRHQ010000028.1"/>
</dbReference>
<dbReference type="EMBL" id="JAVRHQ010000028">
    <property type="protein sequence ID" value="MDT0644516.1"/>
    <property type="molecule type" value="Genomic_DNA"/>
</dbReference>
<dbReference type="CDD" id="cd08977">
    <property type="entry name" value="SusD"/>
    <property type="match status" value="1"/>
</dbReference>
<dbReference type="Pfam" id="PF07980">
    <property type="entry name" value="SusD_RagB"/>
    <property type="match status" value="1"/>
</dbReference>
<dbReference type="InterPro" id="IPR011990">
    <property type="entry name" value="TPR-like_helical_dom_sf"/>
</dbReference>
<sequence>MIVNNICSRFFYGLCVIGMLCSCESFVEVDVPSDRITGETVFNDDKTALSALEGLYTQLFNTSFAAGGNRSVTFLAGLSGDNFAITTSTEEMVEFADYEISPSNSFNLDLWSGAYSTIYMANTLLEGVENFSGLTEESRNRILGEAKFIRAFTYFYLVNLYNEIPLILTTDYNNNALASNATTEEINLQIIADLNEALELVGSEYPDDQRTYVNSYAIMALLARVYLFQENWQQAEFYSTQVISAGNMYQLLDDPNQVFLANSQEAIWQISPAGWGGSFRHTREGNLFVRISSGSSPVEISEDLMALWEEGDQRFTYWVGTYSDDTGSYFYPNKYKIQYDASGGDIMEYSMVLRLAEQFLIRAEARARMDDIDGAVADIDIIRERAEIPLISETRPGISSSQLIDLILLEKRREFFAEWGHRWLDLKRTDSAGEVLNNEPLWEPTDVFYPIPEQERMKNPNLEQNEGY</sequence>
<dbReference type="SUPFAM" id="SSF48452">
    <property type="entry name" value="TPR-like"/>
    <property type="match status" value="1"/>
</dbReference>
<keyword evidence="4" id="KW-0472">Membrane</keyword>
<dbReference type="Gene3D" id="1.25.40.390">
    <property type="match status" value="1"/>
</dbReference>
<comment type="caution">
    <text evidence="8">The sequence shown here is derived from an EMBL/GenBank/DDBJ whole genome shotgun (WGS) entry which is preliminary data.</text>
</comment>
<name>A0ABU3CDY8_9FLAO</name>
<evidence type="ECO:0000256" key="3">
    <source>
        <dbReference type="ARBA" id="ARBA00022729"/>
    </source>
</evidence>
<evidence type="ECO:0000313" key="9">
    <source>
        <dbReference type="Proteomes" id="UP001262889"/>
    </source>
</evidence>
<proteinExistence type="inferred from homology"/>
<dbReference type="Proteomes" id="UP001262889">
    <property type="component" value="Unassembled WGS sequence"/>
</dbReference>